<keyword evidence="4" id="KW-0677">Repeat</keyword>
<evidence type="ECO:0000313" key="14">
    <source>
        <dbReference type="EMBL" id="SBP70982.1"/>
    </source>
</evidence>
<comment type="subcellular location">
    <subcellularLocation>
        <location evidence="1">Nucleus</location>
    </subcellularLocation>
</comment>
<keyword evidence="8" id="KW-0238">DNA-binding</keyword>
<evidence type="ECO:0000256" key="2">
    <source>
        <dbReference type="ARBA" id="ARBA00006991"/>
    </source>
</evidence>
<evidence type="ECO:0000256" key="8">
    <source>
        <dbReference type="ARBA" id="ARBA00023125"/>
    </source>
</evidence>
<keyword evidence="9" id="KW-0804">Transcription</keyword>
<dbReference type="GO" id="GO:0042802">
    <property type="term" value="F:identical protein binding"/>
    <property type="evidence" value="ECO:0007669"/>
    <property type="project" value="UniProtKB-ARBA"/>
</dbReference>
<dbReference type="GO" id="GO:0008270">
    <property type="term" value="F:zinc ion binding"/>
    <property type="evidence" value="ECO:0007669"/>
    <property type="project" value="UniProtKB-KW"/>
</dbReference>
<dbReference type="PANTHER" id="PTHR16515:SF49">
    <property type="entry name" value="GASTRULA ZINC FINGER PROTEIN XLCGF49.1-LIKE-RELATED"/>
    <property type="match status" value="1"/>
</dbReference>
<protein>
    <recommendedName>
        <fullName evidence="13">C2H2-type domain-containing protein</fullName>
    </recommendedName>
</protein>
<dbReference type="SUPFAM" id="SSF57667">
    <property type="entry name" value="beta-beta-alpha zinc fingers"/>
    <property type="match status" value="3"/>
</dbReference>
<evidence type="ECO:0000256" key="6">
    <source>
        <dbReference type="ARBA" id="ARBA00022833"/>
    </source>
</evidence>
<evidence type="ECO:0000256" key="11">
    <source>
        <dbReference type="PROSITE-ProRule" id="PRU00042"/>
    </source>
</evidence>
<keyword evidence="10" id="KW-0539">Nucleus</keyword>
<keyword evidence="7" id="KW-0805">Transcription regulation</keyword>
<dbReference type="GO" id="GO:0005634">
    <property type="term" value="C:nucleus"/>
    <property type="evidence" value="ECO:0007669"/>
    <property type="project" value="UniProtKB-SubCell"/>
</dbReference>
<dbReference type="EMBL" id="HADZ01007041">
    <property type="protein sequence ID" value="SBP70982.1"/>
    <property type="molecule type" value="Transcribed_RNA"/>
</dbReference>
<accession>A0A1A8BTJ3</accession>
<dbReference type="GO" id="GO:0000122">
    <property type="term" value="P:negative regulation of transcription by RNA polymerase II"/>
    <property type="evidence" value="ECO:0007669"/>
    <property type="project" value="UniProtKB-ARBA"/>
</dbReference>
<feature type="domain" description="C2H2-type" evidence="13">
    <location>
        <begin position="176"/>
        <end position="199"/>
    </location>
</feature>
<dbReference type="PROSITE" id="PS00028">
    <property type="entry name" value="ZINC_FINGER_C2H2_1"/>
    <property type="match status" value="6"/>
</dbReference>
<name>A0A1A8BTJ3_NOTKA</name>
<dbReference type="AlphaFoldDB" id="A0A1A8BTJ3"/>
<reference evidence="14" key="2">
    <citation type="submission" date="2016-06" db="EMBL/GenBank/DDBJ databases">
        <title>The genome of a short-lived fish provides insights into sex chromosome evolution and the genetic control of aging.</title>
        <authorList>
            <person name="Reichwald K."/>
            <person name="Felder M."/>
            <person name="Petzold A."/>
            <person name="Koch P."/>
            <person name="Groth M."/>
            <person name="Platzer M."/>
        </authorList>
    </citation>
    <scope>NUCLEOTIDE SEQUENCE</scope>
    <source>
        <tissue evidence="14">Brain</tissue>
    </source>
</reference>
<evidence type="ECO:0000256" key="4">
    <source>
        <dbReference type="ARBA" id="ARBA00022737"/>
    </source>
</evidence>
<dbReference type="InterPro" id="IPR013087">
    <property type="entry name" value="Znf_C2H2_type"/>
</dbReference>
<feature type="domain" description="C2H2-type" evidence="13">
    <location>
        <begin position="285"/>
        <end position="312"/>
    </location>
</feature>
<organism evidence="14">
    <name type="scientific">Nothobranchius kadleci</name>
    <name type="common">African annual killifish</name>
    <dbReference type="NCBI Taxonomy" id="1051664"/>
    <lineage>
        <taxon>Eukaryota</taxon>
        <taxon>Metazoa</taxon>
        <taxon>Chordata</taxon>
        <taxon>Craniata</taxon>
        <taxon>Vertebrata</taxon>
        <taxon>Euteleostomi</taxon>
        <taxon>Actinopterygii</taxon>
        <taxon>Neopterygii</taxon>
        <taxon>Teleostei</taxon>
        <taxon>Neoteleostei</taxon>
        <taxon>Acanthomorphata</taxon>
        <taxon>Ovalentaria</taxon>
        <taxon>Atherinomorphae</taxon>
        <taxon>Cyprinodontiformes</taxon>
        <taxon>Nothobranchiidae</taxon>
        <taxon>Nothobranchius</taxon>
    </lineage>
</organism>
<dbReference type="GO" id="GO:0045595">
    <property type="term" value="P:regulation of cell differentiation"/>
    <property type="evidence" value="ECO:0007669"/>
    <property type="project" value="UniProtKB-ARBA"/>
</dbReference>
<keyword evidence="5 11" id="KW-0863">Zinc-finger</keyword>
<reference evidence="14" key="1">
    <citation type="submission" date="2016-05" db="EMBL/GenBank/DDBJ databases">
        <authorList>
            <person name="Lavstsen T."/>
            <person name="Jespersen J.S."/>
        </authorList>
    </citation>
    <scope>NUCLEOTIDE SEQUENCE</scope>
    <source>
        <tissue evidence="14">Brain</tissue>
    </source>
</reference>
<dbReference type="FunFam" id="3.30.160.60:FF:000624">
    <property type="entry name" value="zinc finger protein 697"/>
    <property type="match status" value="1"/>
</dbReference>
<dbReference type="GO" id="GO:0003677">
    <property type="term" value="F:DNA binding"/>
    <property type="evidence" value="ECO:0007669"/>
    <property type="project" value="UniProtKB-KW"/>
</dbReference>
<proteinExistence type="inferred from homology"/>
<feature type="domain" description="C2H2-type" evidence="13">
    <location>
        <begin position="257"/>
        <end position="284"/>
    </location>
</feature>
<dbReference type="PANTHER" id="PTHR16515">
    <property type="entry name" value="PR DOMAIN ZINC FINGER PROTEIN"/>
    <property type="match status" value="1"/>
</dbReference>
<dbReference type="FunFam" id="3.30.160.60:FF:000912">
    <property type="entry name" value="Zinc finger protein 660"/>
    <property type="match status" value="1"/>
</dbReference>
<feature type="domain" description="C2H2-type" evidence="13">
    <location>
        <begin position="341"/>
        <end position="364"/>
    </location>
</feature>
<keyword evidence="6" id="KW-0862">Zinc</keyword>
<dbReference type="InterPro" id="IPR050331">
    <property type="entry name" value="Zinc_finger"/>
</dbReference>
<feature type="domain" description="C2H2-type" evidence="13">
    <location>
        <begin position="313"/>
        <end position="340"/>
    </location>
</feature>
<evidence type="ECO:0000256" key="5">
    <source>
        <dbReference type="ARBA" id="ARBA00022771"/>
    </source>
</evidence>
<dbReference type="Pfam" id="PF00096">
    <property type="entry name" value="zf-C2H2"/>
    <property type="match status" value="6"/>
</dbReference>
<dbReference type="FunFam" id="3.30.160.60:FF:000478">
    <property type="entry name" value="Zinc finger protein 133"/>
    <property type="match status" value="1"/>
</dbReference>
<evidence type="ECO:0000256" key="3">
    <source>
        <dbReference type="ARBA" id="ARBA00022723"/>
    </source>
</evidence>
<gene>
    <name evidence="14" type="primary">Nfu_g_1_018478</name>
</gene>
<dbReference type="FunFam" id="3.30.160.60:FF:000508">
    <property type="entry name" value="Myeloid zinc finger 1"/>
    <property type="match status" value="1"/>
</dbReference>
<sequence>MFPVDVQQMLVMKEEDHEEWRSDEDQQDHELVIIKKEEEEIWTSEKNEHIDEEETDATRFSFASVLLKQEEDGEKPPLSHIYRHKVEDRDLLTSCSADQMKVESGRADCRRVGSTRNLDLNTHGEESNSSENDEDEVNNHDSQLKPLADSESQTEDSDGDLTDGRTTGPAVNTTNCRCSECGKLFVSNRSLQRHVTSHSRSPCVNNNKSFTVEVKVESIKKVRKRRKSFHCDDCGKNFTRKTNLNAHKTVHTGEKPFDCHMCRQSFNRKGNLNTHMGTHTGQKPFGCDVCGQRFSQKITLDKHMMIHTGQKPFACDFCGLSFSQKATLSRHIKVHTGDKQFVCDVCEQRFSRKAHLTTHVRTHS</sequence>
<comment type="similarity">
    <text evidence="2">Belongs to the krueppel C2H2-type zinc-finger protein family.</text>
</comment>
<feature type="domain" description="C2H2-type" evidence="13">
    <location>
        <begin position="229"/>
        <end position="256"/>
    </location>
</feature>
<evidence type="ECO:0000256" key="9">
    <source>
        <dbReference type="ARBA" id="ARBA00023163"/>
    </source>
</evidence>
<feature type="region of interest" description="Disordered" evidence="12">
    <location>
        <begin position="103"/>
        <end position="169"/>
    </location>
</feature>
<feature type="compositionally biased region" description="Acidic residues" evidence="12">
    <location>
        <begin position="152"/>
        <end position="161"/>
    </location>
</feature>
<dbReference type="SMART" id="SM00355">
    <property type="entry name" value="ZnF_C2H2"/>
    <property type="match status" value="6"/>
</dbReference>
<evidence type="ECO:0000256" key="7">
    <source>
        <dbReference type="ARBA" id="ARBA00023015"/>
    </source>
</evidence>
<keyword evidence="3" id="KW-0479">Metal-binding</keyword>
<dbReference type="InterPro" id="IPR036236">
    <property type="entry name" value="Znf_C2H2_sf"/>
</dbReference>
<evidence type="ECO:0000256" key="1">
    <source>
        <dbReference type="ARBA" id="ARBA00004123"/>
    </source>
</evidence>
<dbReference type="PROSITE" id="PS50157">
    <property type="entry name" value="ZINC_FINGER_C2H2_2"/>
    <property type="match status" value="6"/>
</dbReference>
<evidence type="ECO:0000256" key="12">
    <source>
        <dbReference type="SAM" id="MobiDB-lite"/>
    </source>
</evidence>
<evidence type="ECO:0000256" key="10">
    <source>
        <dbReference type="ARBA" id="ARBA00023242"/>
    </source>
</evidence>
<evidence type="ECO:0000259" key="13">
    <source>
        <dbReference type="PROSITE" id="PS50157"/>
    </source>
</evidence>
<dbReference type="Gene3D" id="3.30.160.60">
    <property type="entry name" value="Classic Zinc Finger"/>
    <property type="match status" value="5"/>
</dbReference>
<dbReference type="FunFam" id="3.30.160.60:FF:000446">
    <property type="entry name" value="Zinc finger protein"/>
    <property type="match status" value="1"/>
</dbReference>